<keyword evidence="6" id="KW-0325">Glycoprotein</keyword>
<proteinExistence type="inferred from homology"/>
<evidence type="ECO:0000259" key="9">
    <source>
        <dbReference type="Pfam" id="PF00394"/>
    </source>
</evidence>
<feature type="signal peptide" evidence="8">
    <location>
        <begin position="1"/>
        <end position="18"/>
    </location>
</feature>
<accession>A0A2A9PKQ0</accession>
<dbReference type="Gene3D" id="2.60.40.420">
    <property type="entry name" value="Cupredoxins - blue copper proteins"/>
    <property type="match status" value="3"/>
</dbReference>
<protein>
    <recommendedName>
        <fullName evidence="14">L-ascorbate oxidase</fullName>
    </recommendedName>
</protein>
<evidence type="ECO:0000256" key="4">
    <source>
        <dbReference type="ARBA" id="ARBA00023002"/>
    </source>
</evidence>
<evidence type="ECO:0000313" key="12">
    <source>
        <dbReference type="EMBL" id="PFH61463.1"/>
    </source>
</evidence>
<comment type="caution">
    <text evidence="12">The sequence shown here is derived from an EMBL/GenBank/DDBJ whole genome shotgun (WGS) entry which is preliminary data.</text>
</comment>
<dbReference type="PANTHER" id="PTHR11709:SF394">
    <property type="entry name" value="FI03373P-RELATED"/>
    <property type="match status" value="1"/>
</dbReference>
<dbReference type="STRING" id="268505.A0A2A9PKQ0"/>
<gene>
    <name evidence="12" type="ORF">XA68_17294</name>
</gene>
<dbReference type="CDD" id="cd13895">
    <property type="entry name" value="CuRO_3_AAO_like_2"/>
    <property type="match status" value="1"/>
</dbReference>
<dbReference type="InterPro" id="IPR035666">
    <property type="entry name" value="MCO_CuRO_3"/>
</dbReference>
<keyword evidence="13" id="KW-1185">Reference proteome</keyword>
<evidence type="ECO:0000259" key="11">
    <source>
        <dbReference type="Pfam" id="PF07732"/>
    </source>
</evidence>
<name>A0A2A9PKQ0_OPHUN</name>
<evidence type="ECO:0000259" key="10">
    <source>
        <dbReference type="Pfam" id="PF07731"/>
    </source>
</evidence>
<evidence type="ECO:0000256" key="1">
    <source>
        <dbReference type="ARBA" id="ARBA00010609"/>
    </source>
</evidence>
<feature type="domain" description="Plastocyanin-like" evidence="10">
    <location>
        <begin position="426"/>
        <end position="566"/>
    </location>
</feature>
<dbReference type="EMBL" id="LAZP02000070">
    <property type="protein sequence ID" value="PFH61463.1"/>
    <property type="molecule type" value="Genomic_DNA"/>
</dbReference>
<evidence type="ECO:0000256" key="8">
    <source>
        <dbReference type="SAM" id="SignalP"/>
    </source>
</evidence>
<keyword evidence="2" id="KW-0479">Metal-binding</keyword>
<keyword evidence="4" id="KW-0560">Oxidoreductase</keyword>
<dbReference type="InterPro" id="IPR011707">
    <property type="entry name" value="Cu-oxidase-like_N"/>
</dbReference>
<dbReference type="Pfam" id="PF07732">
    <property type="entry name" value="Cu-oxidase_3"/>
    <property type="match status" value="1"/>
</dbReference>
<keyword evidence="3 8" id="KW-0732">Signal</keyword>
<dbReference type="GO" id="GO:0005507">
    <property type="term" value="F:copper ion binding"/>
    <property type="evidence" value="ECO:0007669"/>
    <property type="project" value="InterPro"/>
</dbReference>
<dbReference type="Pfam" id="PF00394">
    <property type="entry name" value="Cu-oxidase"/>
    <property type="match status" value="1"/>
</dbReference>
<dbReference type="AlphaFoldDB" id="A0A2A9PKQ0"/>
<dbReference type="InterPro" id="IPR008972">
    <property type="entry name" value="Cupredoxin"/>
</dbReference>
<keyword evidence="5" id="KW-0186">Copper</keyword>
<feature type="domain" description="Plastocyanin-like" evidence="9">
    <location>
        <begin position="161"/>
        <end position="318"/>
    </location>
</feature>
<dbReference type="Proteomes" id="UP000037136">
    <property type="component" value="Unassembled WGS sequence"/>
</dbReference>
<dbReference type="InterPro" id="IPR011706">
    <property type="entry name" value="Cu-oxidase_C"/>
</dbReference>
<dbReference type="InterPro" id="IPR001117">
    <property type="entry name" value="Cu-oxidase_2nd"/>
</dbReference>
<comment type="similarity">
    <text evidence="1">Belongs to the multicopper oxidase family.</text>
</comment>
<evidence type="ECO:0000256" key="6">
    <source>
        <dbReference type="ARBA" id="ARBA00023180"/>
    </source>
</evidence>
<dbReference type="Pfam" id="PF07731">
    <property type="entry name" value="Cu-oxidase_2"/>
    <property type="match status" value="1"/>
</dbReference>
<evidence type="ECO:0000256" key="7">
    <source>
        <dbReference type="SAM" id="MobiDB-lite"/>
    </source>
</evidence>
<feature type="region of interest" description="Disordered" evidence="7">
    <location>
        <begin position="600"/>
        <end position="652"/>
    </location>
</feature>
<dbReference type="InterPro" id="IPR017762">
    <property type="entry name" value="Multicopper_oxidase_fun"/>
</dbReference>
<dbReference type="InterPro" id="IPR033138">
    <property type="entry name" value="Cu_oxidase_CS"/>
</dbReference>
<dbReference type="InterPro" id="IPR002355">
    <property type="entry name" value="Cu_oxidase_Cu_BS"/>
</dbReference>
<dbReference type="CDD" id="cd13873">
    <property type="entry name" value="CuRO_2_AAO_like_2"/>
    <property type="match status" value="1"/>
</dbReference>
<dbReference type="OrthoDB" id="2121828at2759"/>
<sequence>MLCPAFLLSSLLLLGAQAQFQVHGDDFKPDFELEATTGELDIDCQKRLSVLINGQSPGPQLNMTEGKVTWVRVWNKMSDLNLTMHWHGLSQRAAPFSDGTPLVSQWPIPPGHFFDYEVRPEPGDAGTYFYHSHVGFQLITAHGPLIVQDPNLEQAEQEYGEDVVMMLADYYAKDDHTIESGLLADPFRWSGEPQAVLVQGHSGKANFGSGNPSCEPYVIDVEPGKMYRLRMIGATAISVVKLGIEDHSNLTVIEADGSYTEPTEIDHMQLAPGQRFSYRLQAKSAAEIDRMNKTEFWVRYESRERPESIQGYALLRYRMDKCEKPPRPKSQLPDKSPIELSTTTNDYLEYQLQPASQQERQKFPRLSEVTRTVTIQINQMLTSGEYVDGKLQGSLVWVQNGSPWKEDVQAEANQMPYLITVYTANEADNVTMPNYERALENGGFDSETKTFPARVGEVLDIVWQNNGGITGNFDIHPMHIHGEHAWDLGSGSGTYKAEENEKRFEGFTPARRDTTILYRYTEKDAPDTTNGWRAWRIRVTEDNVGAWMMHCHIAQHAAMGMNTVWIFGDTPALMSRFPTAPFTEGYLKFGGEAYGSADKSPVVNHHFGQDEAEEKKAEEEQKTAEEAPPEPPTELDNANEFDVDGEKTKRTQ</sequence>
<dbReference type="PROSITE" id="PS00080">
    <property type="entry name" value="MULTICOPPER_OXIDASE2"/>
    <property type="match status" value="1"/>
</dbReference>
<evidence type="ECO:0000313" key="13">
    <source>
        <dbReference type="Proteomes" id="UP000037136"/>
    </source>
</evidence>
<feature type="chain" id="PRO_5012789701" description="L-ascorbate oxidase" evidence="8">
    <location>
        <begin position="19"/>
        <end position="652"/>
    </location>
</feature>
<organism evidence="12 13">
    <name type="scientific">Ophiocordyceps unilateralis</name>
    <name type="common">Zombie-ant fungus</name>
    <name type="synonym">Torrubia unilateralis</name>
    <dbReference type="NCBI Taxonomy" id="268505"/>
    <lineage>
        <taxon>Eukaryota</taxon>
        <taxon>Fungi</taxon>
        <taxon>Dikarya</taxon>
        <taxon>Ascomycota</taxon>
        <taxon>Pezizomycotina</taxon>
        <taxon>Sordariomycetes</taxon>
        <taxon>Hypocreomycetidae</taxon>
        <taxon>Hypocreales</taxon>
        <taxon>Ophiocordycipitaceae</taxon>
        <taxon>Ophiocordyceps</taxon>
    </lineage>
</organism>
<reference evidence="12 13" key="1">
    <citation type="journal article" date="2015" name="BMC Genomics">
        <title>Gene expression during zombie ant biting behavior reflects the complexity underlying fungal parasitic behavioral manipulation.</title>
        <authorList>
            <person name="de Bekker C."/>
            <person name="Ohm R.A."/>
            <person name="Loreto R.G."/>
            <person name="Sebastian A."/>
            <person name="Albert I."/>
            <person name="Merrow M."/>
            <person name="Brachmann A."/>
            <person name="Hughes D.P."/>
        </authorList>
    </citation>
    <scope>NUCLEOTIDE SEQUENCE [LARGE SCALE GENOMIC DNA]</scope>
    <source>
        <strain evidence="12 13">SC16a</strain>
    </source>
</reference>
<evidence type="ECO:0000256" key="3">
    <source>
        <dbReference type="ARBA" id="ARBA00022729"/>
    </source>
</evidence>
<dbReference type="InterPro" id="IPR045087">
    <property type="entry name" value="Cu-oxidase_fam"/>
</dbReference>
<evidence type="ECO:0000256" key="5">
    <source>
        <dbReference type="ARBA" id="ARBA00023008"/>
    </source>
</evidence>
<evidence type="ECO:0000256" key="2">
    <source>
        <dbReference type="ARBA" id="ARBA00022723"/>
    </source>
</evidence>
<dbReference type="PANTHER" id="PTHR11709">
    <property type="entry name" value="MULTI-COPPER OXIDASE"/>
    <property type="match status" value="1"/>
</dbReference>
<feature type="domain" description="Plastocyanin-like" evidence="11">
    <location>
        <begin position="36"/>
        <end position="151"/>
    </location>
</feature>
<dbReference type="NCBIfam" id="TIGR03390">
    <property type="entry name" value="ascorbOXfungal"/>
    <property type="match status" value="1"/>
</dbReference>
<dbReference type="SUPFAM" id="SSF49503">
    <property type="entry name" value="Cupredoxins"/>
    <property type="match status" value="3"/>
</dbReference>
<evidence type="ECO:0008006" key="14">
    <source>
        <dbReference type="Google" id="ProtNLM"/>
    </source>
</evidence>
<reference evidence="12 13" key="2">
    <citation type="journal article" date="2017" name="Sci. Rep.">
        <title>Ant-infecting Ophiocordyceps genomes reveal a high diversity of potential behavioral manipulation genes and a possible major role for enterotoxins.</title>
        <authorList>
            <person name="de Bekker C."/>
            <person name="Ohm R.A."/>
            <person name="Evans H.C."/>
            <person name="Brachmann A."/>
            <person name="Hughes D.P."/>
        </authorList>
    </citation>
    <scope>NUCLEOTIDE SEQUENCE [LARGE SCALE GENOMIC DNA]</scope>
    <source>
        <strain evidence="12 13">SC16a</strain>
    </source>
</reference>
<feature type="compositionally biased region" description="Basic and acidic residues" evidence="7">
    <location>
        <begin position="607"/>
        <end position="625"/>
    </location>
</feature>
<dbReference type="GO" id="GO:0016491">
    <property type="term" value="F:oxidoreductase activity"/>
    <property type="evidence" value="ECO:0007669"/>
    <property type="project" value="UniProtKB-KW"/>
</dbReference>
<dbReference type="PROSITE" id="PS00079">
    <property type="entry name" value="MULTICOPPER_OXIDASE1"/>
    <property type="match status" value="1"/>
</dbReference>